<dbReference type="EMBL" id="CM042009">
    <property type="protein sequence ID" value="KAI3788476.1"/>
    <property type="molecule type" value="Genomic_DNA"/>
</dbReference>
<gene>
    <name evidence="1" type="ORF">L2E82_01244</name>
</gene>
<protein>
    <submittedName>
        <fullName evidence="1">Uncharacterized protein</fullName>
    </submittedName>
</protein>
<reference evidence="1 2" key="2">
    <citation type="journal article" date="2022" name="Mol. Ecol. Resour.">
        <title>The genomes of chicory, endive, great burdock and yacon provide insights into Asteraceae paleo-polyploidization history and plant inulin production.</title>
        <authorList>
            <person name="Fan W."/>
            <person name="Wang S."/>
            <person name="Wang H."/>
            <person name="Wang A."/>
            <person name="Jiang F."/>
            <person name="Liu H."/>
            <person name="Zhao H."/>
            <person name="Xu D."/>
            <person name="Zhang Y."/>
        </authorList>
    </citation>
    <scope>NUCLEOTIDE SEQUENCE [LARGE SCALE GENOMIC DNA]</scope>
    <source>
        <strain evidence="2">cv. Punajuju</strain>
        <tissue evidence="1">Leaves</tissue>
    </source>
</reference>
<sequence>MDEFLLCQEVCGMSPLTPSVISDRKNGTLDDTTTFLLCDEVWDMSPVTPGPALDHAGQYHERKEMNTLVHPITKEECENSFANCLRKEIKYMPGSGYVSLLECNPFVANCRFKAIQWLIHSHRRFNFCVGTVLNAVNCVDRFIYINQCHGWNHLMMELLSVASLSIAIKFGETCPPSLNEIQVTIYFDDHPLNMWLMQEGLEYSFETKLIQRMELKILELLGWELNSITPHSYVELVVWELNSYFKNHFVLDELSSRLNDVLLASSLDYKLLKYRPCVVVMSGLRCVLEDFLPLTYQDCLSHITNFIPPDQTKNQQTCCKMMQETLVRFCKSEANGNPSSPDTVLTKEQVAILEEQVDLSFIDGHNGKKNNLIKRKREEDDGCFINKKCKID</sequence>
<evidence type="ECO:0000313" key="2">
    <source>
        <dbReference type="Proteomes" id="UP001055811"/>
    </source>
</evidence>
<accession>A0ACB9GZG1</accession>
<comment type="caution">
    <text evidence="1">The sequence shown here is derived from an EMBL/GenBank/DDBJ whole genome shotgun (WGS) entry which is preliminary data.</text>
</comment>
<evidence type="ECO:0000313" key="1">
    <source>
        <dbReference type="EMBL" id="KAI3788476.1"/>
    </source>
</evidence>
<name>A0ACB9GZG1_CICIN</name>
<dbReference type="Proteomes" id="UP001055811">
    <property type="component" value="Linkage Group LG01"/>
</dbReference>
<reference evidence="2" key="1">
    <citation type="journal article" date="2022" name="Mol. Ecol. Resour.">
        <title>The genomes of chicory, endive, great burdock and yacon provide insights into Asteraceae palaeo-polyploidization history and plant inulin production.</title>
        <authorList>
            <person name="Fan W."/>
            <person name="Wang S."/>
            <person name="Wang H."/>
            <person name="Wang A."/>
            <person name="Jiang F."/>
            <person name="Liu H."/>
            <person name="Zhao H."/>
            <person name="Xu D."/>
            <person name="Zhang Y."/>
        </authorList>
    </citation>
    <scope>NUCLEOTIDE SEQUENCE [LARGE SCALE GENOMIC DNA]</scope>
    <source>
        <strain evidence="2">cv. Punajuju</strain>
    </source>
</reference>
<organism evidence="1 2">
    <name type="scientific">Cichorium intybus</name>
    <name type="common">Chicory</name>
    <dbReference type="NCBI Taxonomy" id="13427"/>
    <lineage>
        <taxon>Eukaryota</taxon>
        <taxon>Viridiplantae</taxon>
        <taxon>Streptophyta</taxon>
        <taxon>Embryophyta</taxon>
        <taxon>Tracheophyta</taxon>
        <taxon>Spermatophyta</taxon>
        <taxon>Magnoliopsida</taxon>
        <taxon>eudicotyledons</taxon>
        <taxon>Gunneridae</taxon>
        <taxon>Pentapetalae</taxon>
        <taxon>asterids</taxon>
        <taxon>campanulids</taxon>
        <taxon>Asterales</taxon>
        <taxon>Asteraceae</taxon>
        <taxon>Cichorioideae</taxon>
        <taxon>Cichorieae</taxon>
        <taxon>Cichoriinae</taxon>
        <taxon>Cichorium</taxon>
    </lineage>
</organism>
<proteinExistence type="predicted"/>
<keyword evidence="2" id="KW-1185">Reference proteome</keyword>